<evidence type="ECO:0000313" key="3">
    <source>
        <dbReference type="EMBL" id="CAA7408664.1"/>
    </source>
</evidence>
<accession>A0A7I8LHH5</accession>
<dbReference type="OrthoDB" id="550575at2759"/>
<dbReference type="InterPro" id="IPR051341">
    <property type="entry name" value="Zyg-11_UBL_adapter"/>
</dbReference>
<dbReference type="PANTHER" id="PTHR12904">
    <property type="match status" value="1"/>
</dbReference>
<protein>
    <recommendedName>
        <fullName evidence="2">Disease resistance R13L4/SHOC-2-like LRR domain-containing protein</fullName>
    </recommendedName>
</protein>
<dbReference type="InterPro" id="IPR006553">
    <property type="entry name" value="Leu-rich_rpt_Cys-con_subtyp"/>
</dbReference>
<organism evidence="3 4">
    <name type="scientific">Spirodela intermedia</name>
    <name type="common">Intermediate duckweed</name>
    <dbReference type="NCBI Taxonomy" id="51605"/>
    <lineage>
        <taxon>Eukaryota</taxon>
        <taxon>Viridiplantae</taxon>
        <taxon>Streptophyta</taxon>
        <taxon>Embryophyta</taxon>
        <taxon>Tracheophyta</taxon>
        <taxon>Spermatophyta</taxon>
        <taxon>Magnoliopsida</taxon>
        <taxon>Liliopsida</taxon>
        <taxon>Araceae</taxon>
        <taxon>Lemnoideae</taxon>
        <taxon>Spirodela</taxon>
    </lineage>
</organism>
<dbReference type="Pfam" id="PF23598">
    <property type="entry name" value="LRR_14"/>
    <property type="match status" value="1"/>
</dbReference>
<dbReference type="AlphaFoldDB" id="A0A7I8LHH5"/>
<dbReference type="SUPFAM" id="SSF52058">
    <property type="entry name" value="L domain-like"/>
    <property type="match status" value="1"/>
</dbReference>
<dbReference type="InterPro" id="IPR032675">
    <property type="entry name" value="LRR_dom_sf"/>
</dbReference>
<keyword evidence="4" id="KW-1185">Reference proteome</keyword>
<feature type="domain" description="Disease resistance R13L4/SHOC-2-like LRR" evidence="2">
    <location>
        <begin position="79"/>
        <end position="378"/>
    </location>
</feature>
<gene>
    <name evidence="3" type="ORF">SI8410_15019342</name>
</gene>
<dbReference type="Proteomes" id="UP000663760">
    <property type="component" value="Chromosome 15"/>
</dbReference>
<dbReference type="Gene3D" id="3.80.10.10">
    <property type="entry name" value="Ribonuclease Inhibitor"/>
    <property type="match status" value="4"/>
</dbReference>
<name>A0A7I8LHH5_SPIIN</name>
<reference evidence="3" key="1">
    <citation type="submission" date="2020-02" db="EMBL/GenBank/DDBJ databases">
        <authorList>
            <person name="Scholz U."/>
            <person name="Mascher M."/>
            <person name="Fiebig A."/>
        </authorList>
    </citation>
    <scope>NUCLEOTIDE SEQUENCE</scope>
</reference>
<dbReference type="SMART" id="SM00367">
    <property type="entry name" value="LRR_CC"/>
    <property type="match status" value="5"/>
</dbReference>
<sequence>MEEGGLVRRCIEAAAESAKSVEKWRRQRRTLERLPTQLADALFRLLHHRRLLYPSLLEIFQYCLEEVDFHGENCIDAEWMAYLGGFRYLRALNLAGCRGINNSVLWSITGMVSLKDLDISRCSKITDAGIEHILSISNLERLCISETRVTSKGIIRLSSLVNLRSLDLGGLPVTDQAIDSLKVLVQLEYLDLWGSEITNEGSLLFTRFPRLAHLNIAWTEVNCLPNLPSLIHLNMSNCSIHSIFQGHGPVKPSLSELLVHGATFADVDQAFSYLNIDHLSVLDLSSSAISDFNFLVRMRSLERLDLSSSLMTDYLITPVASTAFKLRDLNLSNTKITTQSMCILAGKVPNLEKLSLSESMIDDTSLQYLTLMPSLRTIDLSKTGIQGCTYAEGDRLAKIWSLPVLQNLDSLEILNLEGTRVRDDSLHPLGLLKGLKHLYLKSDFLSDVSFHTMSSLPDLRVLGFQGAVLTNNGLLSFRPPERLQVLDLRGCWLLSKDGISSFCGAFPQIKVKHESVQMLHLDQSQKLGSSKLKPDLTQCEPLGGHHFTDERIKYSREELMELTSSPPSDVLAGSLSLLPVALKKADDRPEA</sequence>
<evidence type="ECO:0000256" key="1">
    <source>
        <dbReference type="ARBA" id="ARBA00022737"/>
    </source>
</evidence>
<dbReference type="EMBL" id="LR746278">
    <property type="protein sequence ID" value="CAA7408664.1"/>
    <property type="molecule type" value="Genomic_DNA"/>
</dbReference>
<dbReference type="InterPro" id="IPR055414">
    <property type="entry name" value="LRR_R13L4/SHOC2-like"/>
</dbReference>
<dbReference type="SUPFAM" id="SSF52047">
    <property type="entry name" value="RNI-like"/>
    <property type="match status" value="1"/>
</dbReference>
<dbReference type="PANTHER" id="PTHR12904:SF23">
    <property type="entry name" value="PROTEIN ZER-1 HOMOLOG"/>
    <property type="match status" value="1"/>
</dbReference>
<evidence type="ECO:0000259" key="2">
    <source>
        <dbReference type="Pfam" id="PF23598"/>
    </source>
</evidence>
<evidence type="ECO:0000313" key="4">
    <source>
        <dbReference type="Proteomes" id="UP000663760"/>
    </source>
</evidence>
<keyword evidence="1" id="KW-0677">Repeat</keyword>
<proteinExistence type="predicted"/>